<comment type="similarity">
    <text evidence="1">Belongs to the aldo/keto reductase family.</text>
</comment>
<evidence type="ECO:0000256" key="5">
    <source>
        <dbReference type="PIRSR" id="PIRSR000097-2"/>
    </source>
</evidence>
<evidence type="ECO:0000256" key="4">
    <source>
        <dbReference type="PIRSR" id="PIRSR000097-1"/>
    </source>
</evidence>
<comment type="caution">
    <text evidence="8">The sequence shown here is derived from an EMBL/GenBank/DDBJ whole genome shotgun (WGS) entry which is preliminary data.</text>
</comment>
<evidence type="ECO:0000256" key="1">
    <source>
        <dbReference type="ARBA" id="ARBA00007905"/>
    </source>
</evidence>
<dbReference type="FunFam" id="3.20.20.100:FF:000002">
    <property type="entry name" value="2,5-diketo-D-gluconic acid reductase A"/>
    <property type="match status" value="1"/>
</dbReference>
<evidence type="ECO:0000313" key="10">
    <source>
        <dbReference type="Proteomes" id="UP000292402"/>
    </source>
</evidence>
<dbReference type="AlphaFoldDB" id="A0A4Q4PD93"/>
<evidence type="ECO:0000256" key="6">
    <source>
        <dbReference type="PIRSR" id="PIRSR000097-3"/>
    </source>
</evidence>
<dbReference type="CDD" id="cd19071">
    <property type="entry name" value="AKR_AKR1-5-like"/>
    <property type="match status" value="1"/>
</dbReference>
<keyword evidence="3" id="KW-0560">Oxidoreductase</keyword>
<feature type="active site" description="Proton donor" evidence="4">
    <location>
        <position position="45"/>
    </location>
</feature>
<protein>
    <recommendedName>
        <fullName evidence="7">NADP-dependent oxidoreductase domain-containing protein</fullName>
    </recommendedName>
</protein>
<dbReference type="InterPro" id="IPR018170">
    <property type="entry name" value="Aldo/ket_reductase_CS"/>
</dbReference>
<evidence type="ECO:0000256" key="2">
    <source>
        <dbReference type="ARBA" id="ARBA00022857"/>
    </source>
</evidence>
<dbReference type="InterPro" id="IPR020471">
    <property type="entry name" value="AKR"/>
</dbReference>
<dbReference type="PIRSF" id="PIRSF000097">
    <property type="entry name" value="AKR"/>
    <property type="match status" value="1"/>
</dbReference>
<dbReference type="InterPro" id="IPR023210">
    <property type="entry name" value="NADP_OxRdtase_dom"/>
</dbReference>
<dbReference type="InterPro" id="IPR036812">
    <property type="entry name" value="NAD(P)_OxRdtase_dom_sf"/>
</dbReference>
<name>A0A4Q4PD93_9PLEO</name>
<gene>
    <name evidence="8" type="ORF">AA0114_g3603</name>
    <name evidence="9" type="ORF">AA0119_g6808</name>
</gene>
<dbReference type="PANTHER" id="PTHR43827:SF3">
    <property type="entry name" value="NADP-DEPENDENT OXIDOREDUCTASE DOMAIN-CONTAINING PROTEIN"/>
    <property type="match status" value="1"/>
</dbReference>
<dbReference type="EMBL" id="PDXF01000023">
    <property type="protein sequence ID" value="RYN98835.1"/>
    <property type="molecule type" value="Genomic_DNA"/>
</dbReference>
<reference evidence="9 10" key="2">
    <citation type="journal article" date="2019" name="bioRxiv">
        <title>Genomics, evolutionary history and diagnostics of the Alternaria alternata species group including apple and Asian pear pathotypes.</title>
        <authorList>
            <person name="Armitage A.D."/>
            <person name="Cockerton H.M."/>
            <person name="Sreenivasaprasad S."/>
            <person name="Woodhall J.W."/>
            <person name="Lane C.R."/>
            <person name="Harrison R.J."/>
            <person name="Clarkson J.P."/>
        </authorList>
    </citation>
    <scope>NUCLEOTIDE SEQUENCE [LARGE SCALE GENOMIC DNA]</scope>
    <source>
        <strain evidence="10">FERA 1082</strain>
        <strain evidence="9">FERA 635</strain>
    </source>
</reference>
<feature type="site" description="Lowers pKa of active site Tyr" evidence="6">
    <location>
        <position position="70"/>
    </location>
</feature>
<feature type="domain" description="NADP-dependent oxidoreductase" evidence="7">
    <location>
        <begin position="18"/>
        <end position="263"/>
    </location>
</feature>
<feature type="binding site" evidence="5">
    <location>
        <position position="107"/>
    </location>
    <ligand>
        <name>substrate</name>
    </ligand>
</feature>
<evidence type="ECO:0000259" key="7">
    <source>
        <dbReference type="Pfam" id="PF00248"/>
    </source>
</evidence>
<evidence type="ECO:0000313" key="8">
    <source>
        <dbReference type="EMBL" id="RYN55034.1"/>
    </source>
</evidence>
<dbReference type="PROSITE" id="PS00798">
    <property type="entry name" value="ALDOKETO_REDUCTASE_1"/>
    <property type="match status" value="1"/>
</dbReference>
<keyword evidence="11" id="KW-1185">Reference proteome</keyword>
<keyword evidence="2" id="KW-0521">NADP</keyword>
<dbReference type="Gene3D" id="3.20.20.100">
    <property type="entry name" value="NADP-dependent oxidoreductase domain"/>
    <property type="match status" value="1"/>
</dbReference>
<proteinExistence type="inferred from homology"/>
<sequence>MHSGHIFRNVRITLGTDKTKGSQCMEYVQRGLTAGYRSIDTAQAYMNEEAIGQAIQRSSVPRELVHVTTKISAGFKRNPSSFDEVEDSARGSLTRLGLDYLDMILMHHPGDDVADPEAADRRQTTWQGLEAMVEEGQVRSIGVSNFDISHLREMKQYARMLPAVNQIELHPWCRQQKLVDYCKNENISLQAYLAIARNSRVSDEGLVAIAKKYSTSTAVILLCYSLRKGYVPIVKAENTQHLVSNLAAEKLCIADEDIALMDTWEKGNKGSLLPWLMSSTQM</sequence>
<dbReference type="PANTHER" id="PTHR43827">
    <property type="entry name" value="2,5-DIKETO-D-GLUCONIC ACID REDUCTASE"/>
    <property type="match status" value="1"/>
</dbReference>
<dbReference type="EMBL" id="PDXA01000009">
    <property type="protein sequence ID" value="RYN55034.1"/>
    <property type="molecule type" value="Genomic_DNA"/>
</dbReference>
<evidence type="ECO:0000256" key="3">
    <source>
        <dbReference type="ARBA" id="ARBA00023002"/>
    </source>
</evidence>
<reference evidence="8" key="3">
    <citation type="journal article" date="2019" name="J. ISSAAS">
        <title>Genomics, evolutionary history and diagnostics of the Alternaria alternata species group including apple and Asian pear pathotypes.</title>
        <authorList>
            <person name="Armitage A.D."/>
            <person name="Cockerton H.M."/>
            <person name="Sreenivasaprasad S."/>
            <person name="Woodhall J."/>
            <person name="Lane C."/>
            <person name="Harrison R.J."/>
            <person name="Clarkson J.P."/>
        </authorList>
    </citation>
    <scope>NUCLEOTIDE SEQUENCE</scope>
    <source>
        <strain evidence="8">FERA 1082</strain>
    </source>
</reference>
<reference evidence="9" key="1">
    <citation type="submission" date="2017-10" db="EMBL/GenBank/DDBJ databases">
        <authorList>
            <person name="Armitage A.D."/>
            <person name="Barbara D.J."/>
            <person name="Woodhall J.W."/>
            <person name="Sreenivasaprasad S."/>
            <person name="Lane C.R."/>
            <person name="Clarkson J.P."/>
            <person name="Harrison R.J."/>
        </authorList>
    </citation>
    <scope>NUCLEOTIDE SEQUENCE</scope>
    <source>
        <strain evidence="9">FERA 635</strain>
    </source>
</reference>
<dbReference type="PROSITE" id="PS00062">
    <property type="entry name" value="ALDOKETO_REDUCTASE_2"/>
    <property type="match status" value="1"/>
</dbReference>
<dbReference type="GO" id="GO:0016616">
    <property type="term" value="F:oxidoreductase activity, acting on the CH-OH group of donors, NAD or NADP as acceptor"/>
    <property type="evidence" value="ECO:0007669"/>
    <property type="project" value="UniProtKB-ARBA"/>
</dbReference>
<dbReference type="Proteomes" id="UP000292402">
    <property type="component" value="Unassembled WGS sequence"/>
</dbReference>
<organism evidence="8 10">
    <name type="scientific">Alternaria tenuissima</name>
    <dbReference type="NCBI Taxonomy" id="119927"/>
    <lineage>
        <taxon>Eukaryota</taxon>
        <taxon>Fungi</taxon>
        <taxon>Dikarya</taxon>
        <taxon>Ascomycota</taxon>
        <taxon>Pezizomycotina</taxon>
        <taxon>Dothideomycetes</taxon>
        <taxon>Pleosporomycetidae</taxon>
        <taxon>Pleosporales</taxon>
        <taxon>Pleosporineae</taxon>
        <taxon>Pleosporaceae</taxon>
        <taxon>Alternaria</taxon>
        <taxon>Alternaria sect. Alternaria</taxon>
        <taxon>Alternaria alternata complex</taxon>
    </lineage>
</organism>
<dbReference type="Pfam" id="PF00248">
    <property type="entry name" value="Aldo_ket_red"/>
    <property type="match status" value="1"/>
</dbReference>
<accession>A0A4Q4PD93</accession>
<dbReference type="PRINTS" id="PR00069">
    <property type="entry name" value="ALDKETRDTASE"/>
</dbReference>
<dbReference type="Proteomes" id="UP000293195">
    <property type="component" value="Unassembled WGS sequence"/>
</dbReference>
<evidence type="ECO:0000313" key="11">
    <source>
        <dbReference type="Proteomes" id="UP000293195"/>
    </source>
</evidence>
<dbReference type="SUPFAM" id="SSF51430">
    <property type="entry name" value="NAD(P)-linked oxidoreductase"/>
    <property type="match status" value="1"/>
</dbReference>
<evidence type="ECO:0000313" key="9">
    <source>
        <dbReference type="EMBL" id="RYN98835.1"/>
    </source>
</evidence>